<dbReference type="OrthoDB" id="4762404at2"/>
<comment type="caution">
    <text evidence="1">The sequence shown here is derived from an EMBL/GenBank/DDBJ whole genome shotgun (WGS) entry which is preliminary data.</text>
</comment>
<accession>A0A327JE55</accession>
<evidence type="ECO:0000313" key="2">
    <source>
        <dbReference type="Proteomes" id="UP000249299"/>
    </source>
</evidence>
<dbReference type="EMBL" id="NPEV01000074">
    <property type="protein sequence ID" value="RAI24609.1"/>
    <property type="molecule type" value="Genomic_DNA"/>
</dbReference>
<proteinExistence type="predicted"/>
<sequence>MTTAAGLTVASELAALRENATLLGWTLDELDGTTFVIGFKAQDGSGFWCRVHCDGYKARPPAWHWFNPETGAVDQSKDIPKKGGFFHGAGVICAPWNRLAYKTIDARGPHNDWSLGDWLANPKTGACRSLSAMALRIHHELQSGMKGRMAA</sequence>
<reference evidence="1 2" key="1">
    <citation type="submission" date="2017-07" db="EMBL/GenBank/DDBJ databases">
        <title>Draft Genome Sequences of Select Purple Nonsulfur Bacteria.</title>
        <authorList>
            <person name="Lasarre B."/>
            <person name="Mckinlay J.B."/>
        </authorList>
    </citation>
    <scope>NUCLEOTIDE SEQUENCE [LARGE SCALE GENOMIC DNA]</scope>
    <source>
        <strain evidence="1 2">DSM 11290</strain>
    </source>
</reference>
<evidence type="ECO:0000313" key="1">
    <source>
        <dbReference type="EMBL" id="RAI24609.1"/>
    </source>
</evidence>
<organism evidence="1 2">
    <name type="scientific">Rhodobium orientis</name>
    <dbReference type="NCBI Taxonomy" id="34017"/>
    <lineage>
        <taxon>Bacteria</taxon>
        <taxon>Pseudomonadati</taxon>
        <taxon>Pseudomonadota</taxon>
        <taxon>Alphaproteobacteria</taxon>
        <taxon>Hyphomicrobiales</taxon>
        <taxon>Rhodobiaceae</taxon>
        <taxon>Rhodobium</taxon>
    </lineage>
</organism>
<dbReference type="Proteomes" id="UP000249299">
    <property type="component" value="Unassembled WGS sequence"/>
</dbReference>
<name>A0A327JE55_9HYPH</name>
<keyword evidence="2" id="KW-1185">Reference proteome</keyword>
<protein>
    <submittedName>
        <fullName evidence="1">Uncharacterized protein</fullName>
    </submittedName>
</protein>
<dbReference type="RefSeq" id="WP_111436575.1">
    <property type="nucleotide sequence ID" value="NZ_JACIGG010000040.1"/>
</dbReference>
<gene>
    <name evidence="1" type="ORF">CH339_21960</name>
</gene>
<dbReference type="AlphaFoldDB" id="A0A327JE55"/>